<dbReference type="RefSeq" id="WP_253530340.1">
    <property type="nucleotide sequence ID" value="NZ_JAMZEL010000009.1"/>
</dbReference>
<sequence length="374" mass="42331">MNYDHFQRNDFLHNDSFVRWVLFQEEDSFWQAFIKKHPAKADEIAQAQQLILAVKKAEGQNTPTLNQKAVWANIEDIISEGDEIEAPTGLVRRFWQTTAGPVRRSGHSAFKWAASLVFLAGVAWLWTTRQPDHQVSYQDLIAVVEEKSPRQEVANDGPTTKKIRLEDGTMVHLEKGSRLSFPVHFETNRREVVLSGEAFFEVAENPAKPFYVYANELTTKVLGTSFRVSALENGKQVTVKVQTGRVSVFKQNRVDIADPETKGLLLLPNQQAIFNRTNEVLNRSLVEVPVPIVSQSPFVKRQFDEVKVAEVFEELEKLFGVEIRYNEDALSGCILTTTISDDSLYDQLEVICQTIGAAYKEIDAQIIIESKGCK</sequence>
<dbReference type="PIRSF" id="PIRSF018266">
    <property type="entry name" value="FecR"/>
    <property type="match status" value="1"/>
</dbReference>
<comment type="caution">
    <text evidence="3">The sequence shown here is derived from an EMBL/GenBank/DDBJ whole genome shotgun (WGS) entry which is preliminary data.</text>
</comment>
<dbReference type="InterPro" id="IPR012373">
    <property type="entry name" value="Ferrdict_sens_TM"/>
</dbReference>
<dbReference type="Proteomes" id="UP001204772">
    <property type="component" value="Unassembled WGS sequence"/>
</dbReference>
<keyword evidence="4" id="KW-1185">Reference proteome</keyword>
<organism evidence="3 4">
    <name type="scientific">Runella salmonicolor</name>
    <dbReference type="NCBI Taxonomy" id="2950278"/>
    <lineage>
        <taxon>Bacteria</taxon>
        <taxon>Pseudomonadati</taxon>
        <taxon>Bacteroidota</taxon>
        <taxon>Cytophagia</taxon>
        <taxon>Cytophagales</taxon>
        <taxon>Spirosomataceae</taxon>
        <taxon>Runella</taxon>
    </lineage>
</organism>
<dbReference type="PANTHER" id="PTHR30273:SF2">
    <property type="entry name" value="PROTEIN FECR"/>
    <property type="match status" value="1"/>
</dbReference>
<dbReference type="Gene3D" id="2.60.120.1440">
    <property type="match status" value="1"/>
</dbReference>
<dbReference type="Pfam" id="PF04773">
    <property type="entry name" value="FecR"/>
    <property type="match status" value="1"/>
</dbReference>
<dbReference type="PANTHER" id="PTHR30273">
    <property type="entry name" value="PERIPLASMIC SIGNAL SENSOR AND SIGMA FACTOR ACTIVATOR FECR-RELATED"/>
    <property type="match status" value="1"/>
</dbReference>
<reference evidence="3 4" key="1">
    <citation type="submission" date="2022-06" db="EMBL/GenBank/DDBJ databases">
        <title>Runella sp. S5 genome sequencing.</title>
        <authorList>
            <person name="Park S."/>
        </authorList>
    </citation>
    <scope>NUCLEOTIDE SEQUENCE [LARGE SCALE GENOMIC DNA]</scope>
    <source>
        <strain evidence="3 4">S5</strain>
    </source>
</reference>
<evidence type="ECO:0000313" key="3">
    <source>
        <dbReference type="EMBL" id="MCP1384621.1"/>
    </source>
</evidence>
<evidence type="ECO:0000259" key="2">
    <source>
        <dbReference type="Pfam" id="PF16344"/>
    </source>
</evidence>
<feature type="domain" description="Protein FecR C-terminal" evidence="2">
    <location>
        <begin position="303"/>
        <end position="368"/>
    </location>
</feature>
<name>A0ABT1FS83_9BACT</name>
<evidence type="ECO:0000313" key="4">
    <source>
        <dbReference type="Proteomes" id="UP001204772"/>
    </source>
</evidence>
<dbReference type="EMBL" id="JAMZEL010000009">
    <property type="protein sequence ID" value="MCP1384621.1"/>
    <property type="molecule type" value="Genomic_DNA"/>
</dbReference>
<dbReference type="Pfam" id="PF16344">
    <property type="entry name" value="FecR_C"/>
    <property type="match status" value="1"/>
</dbReference>
<dbReference type="Gene3D" id="3.55.50.30">
    <property type="match status" value="1"/>
</dbReference>
<feature type="domain" description="FecR protein" evidence="1">
    <location>
        <begin position="161"/>
        <end position="246"/>
    </location>
</feature>
<protein>
    <submittedName>
        <fullName evidence="3">FecR domain-containing protein</fullName>
    </submittedName>
</protein>
<proteinExistence type="predicted"/>
<evidence type="ECO:0000259" key="1">
    <source>
        <dbReference type="Pfam" id="PF04773"/>
    </source>
</evidence>
<gene>
    <name evidence="3" type="ORF">NCI00_19455</name>
</gene>
<dbReference type="InterPro" id="IPR006860">
    <property type="entry name" value="FecR"/>
</dbReference>
<accession>A0ABT1FS83</accession>
<dbReference type="InterPro" id="IPR032508">
    <property type="entry name" value="FecR_C"/>
</dbReference>